<proteinExistence type="predicted"/>
<dbReference type="GO" id="GO:0003676">
    <property type="term" value="F:nucleic acid binding"/>
    <property type="evidence" value="ECO:0007669"/>
    <property type="project" value="InterPro"/>
</dbReference>
<dbReference type="AlphaFoldDB" id="A0AAP7IFY1"/>
<evidence type="ECO:0008006" key="3">
    <source>
        <dbReference type="Google" id="ProtNLM"/>
    </source>
</evidence>
<evidence type="ECO:0000313" key="2">
    <source>
        <dbReference type="Proteomes" id="UP000095464"/>
    </source>
</evidence>
<accession>A0AAP7IFY1</accession>
<dbReference type="Gene3D" id="3.40.1350.10">
    <property type="match status" value="1"/>
</dbReference>
<gene>
    <name evidence="1" type="ORF">ASS94_00665</name>
</gene>
<sequence>MASESKTITKIDKNLKKDGRFYTNIHGSGMANKNGVFDYVTLDANGLFLGIEAKSSRGKVYPNQLRRCREIIEKGGRAVIAYPEAFDISAIDSHKVPKYNYIDEDTKLPKETLEIVLKGGETYGE</sequence>
<dbReference type="Proteomes" id="UP000095464">
    <property type="component" value="Unassembled WGS sequence"/>
</dbReference>
<dbReference type="SUPFAM" id="SSF52980">
    <property type="entry name" value="Restriction endonuclease-like"/>
    <property type="match status" value="1"/>
</dbReference>
<dbReference type="InterPro" id="IPR011856">
    <property type="entry name" value="tRNA_endonuc-like_dom_sf"/>
</dbReference>
<reference evidence="2" key="1">
    <citation type="submission" date="2015-11" db="EMBL/GenBank/DDBJ databases">
        <title>Genomic diversity of Staphylococcus saprophyticus strains from urinary tract infections, animal surfaces, and fermented foods.</title>
        <authorList>
            <person name="Wolfe B.E."/>
        </authorList>
    </citation>
    <scope>NUCLEOTIDE SEQUENCE [LARGE SCALE GENOMIC DNA]</scope>
    <source>
        <strain evidence="2">738_7</strain>
    </source>
</reference>
<comment type="caution">
    <text evidence="1">The sequence shown here is derived from an EMBL/GenBank/DDBJ whole genome shotgun (WGS) entry which is preliminary data.</text>
</comment>
<dbReference type="RefSeq" id="WP_069854266.1">
    <property type="nucleotide sequence ID" value="NZ_LNPX01000004.1"/>
</dbReference>
<dbReference type="InterPro" id="IPR011335">
    <property type="entry name" value="Restrct_endonuc-II-like"/>
</dbReference>
<organism evidence="1 2">
    <name type="scientific">Staphylococcus equorum</name>
    <dbReference type="NCBI Taxonomy" id="246432"/>
    <lineage>
        <taxon>Bacteria</taxon>
        <taxon>Bacillati</taxon>
        <taxon>Bacillota</taxon>
        <taxon>Bacilli</taxon>
        <taxon>Bacillales</taxon>
        <taxon>Staphylococcaceae</taxon>
        <taxon>Staphylococcus</taxon>
    </lineage>
</organism>
<protein>
    <recommendedName>
        <fullName evidence="3">VRR-NUC domain-containing protein</fullName>
    </recommendedName>
</protein>
<dbReference type="EMBL" id="LNPX01000004">
    <property type="protein sequence ID" value="OEK58866.1"/>
    <property type="molecule type" value="Genomic_DNA"/>
</dbReference>
<name>A0AAP7IFY1_9STAP</name>
<evidence type="ECO:0000313" key="1">
    <source>
        <dbReference type="EMBL" id="OEK58866.1"/>
    </source>
</evidence>